<dbReference type="Proteomes" id="UP000223770">
    <property type="component" value="Segment"/>
</dbReference>
<protein>
    <submittedName>
        <fullName evidence="1">Tail tubular protein A</fullName>
    </submittedName>
</protein>
<evidence type="ECO:0000313" key="2">
    <source>
        <dbReference type="Proteomes" id="UP000223770"/>
    </source>
</evidence>
<reference evidence="1 2" key="1">
    <citation type="journal article" date="2017" name="Arch. Virol.">
        <title>Genomic characterization of bacteriophage vB_PcaP_PP2 infecting Pectobacterium carotovorum subsp. carotovorum, a new member of a proposed genus in the subfamily Autographivirinae.</title>
        <authorList>
            <person name="Lim J.A."/>
            <person name="Heu S."/>
            <person name="Park J."/>
            <person name="Roh E."/>
        </authorList>
    </citation>
    <scope>NUCLEOTIDE SEQUENCE [LARGE SCALE GENOMIC DNA]</scope>
</reference>
<dbReference type="Pfam" id="PF17212">
    <property type="entry name" value="Tube"/>
    <property type="match status" value="1"/>
</dbReference>
<proteinExistence type="predicted"/>
<evidence type="ECO:0000313" key="1">
    <source>
        <dbReference type="EMBL" id="AOT25401.1"/>
    </source>
</evidence>
<gene>
    <name evidence="1" type="ORF">PP2_035</name>
</gene>
<organism evidence="1 2">
    <name type="scientific">Pectobacterium phage PP2</name>
    <dbReference type="NCBI Taxonomy" id="1897743"/>
    <lineage>
        <taxon>Viruses</taxon>
        <taxon>Duplodnaviria</taxon>
        <taxon>Heunggongvirae</taxon>
        <taxon>Uroviricota</taxon>
        <taxon>Caudoviricetes</taxon>
        <taxon>Autographivirales</taxon>
        <taxon>Autonotataviridae</taxon>
        <taxon>Melnykvirinae</taxon>
        <taxon>Wanjuvirus</taxon>
        <taxon>Wanjuvirus PP2</taxon>
    </lineage>
</organism>
<dbReference type="EMBL" id="KX756572">
    <property type="protein sequence ID" value="AOT25401.1"/>
    <property type="molecule type" value="Genomic_DNA"/>
</dbReference>
<name>A0A1W5P522_9CAUD</name>
<keyword evidence="2" id="KW-1185">Reference proteome</keyword>
<dbReference type="InterPro" id="IPR033767">
    <property type="entry name" value="Tail_Gp11"/>
</dbReference>
<accession>A0A1W5P522</accession>
<sequence length="198" mass="22317">MAITELDVVNACLATLGEIPLVELQDDHPLVAAARQNMKESIIAEMHRQWWFNTDRITLKAAADSGFVYVPSDAIAVDVYGHSGLTMRGRRLYDSLNSTYELSGTFYAVVVRELPFTDLPVTAQLLVQHATVLRFQINYDADEAKTMKQSALYDRQYRLLNAEHTRQVSLNGLQTPSVMTRRLFAGAYPRRRGGIPTR</sequence>